<accession>A0ABR2PVL1</accession>
<proteinExistence type="predicted"/>
<gene>
    <name evidence="1" type="ORF">V6N11_048525</name>
</gene>
<dbReference type="EMBL" id="JBBPBN010000050">
    <property type="protein sequence ID" value="KAK8992444.1"/>
    <property type="molecule type" value="Genomic_DNA"/>
</dbReference>
<dbReference type="Proteomes" id="UP001396334">
    <property type="component" value="Unassembled WGS sequence"/>
</dbReference>
<comment type="caution">
    <text evidence="1">The sequence shown here is derived from an EMBL/GenBank/DDBJ whole genome shotgun (WGS) entry which is preliminary data.</text>
</comment>
<keyword evidence="2" id="KW-1185">Reference proteome</keyword>
<evidence type="ECO:0000313" key="2">
    <source>
        <dbReference type="Proteomes" id="UP001396334"/>
    </source>
</evidence>
<sequence>MSRNVSAIRITSSDEGAAAANRNVLVVHNVALHESHGTAFGVMRKGRIMPSHRGNALPICTRHLLSKVDTLS</sequence>
<name>A0ABR2PVL1_9ROSI</name>
<protein>
    <submittedName>
        <fullName evidence="1">Uncharacterized protein</fullName>
    </submittedName>
</protein>
<evidence type="ECO:0000313" key="1">
    <source>
        <dbReference type="EMBL" id="KAK8992444.1"/>
    </source>
</evidence>
<organism evidence="1 2">
    <name type="scientific">Hibiscus sabdariffa</name>
    <name type="common">roselle</name>
    <dbReference type="NCBI Taxonomy" id="183260"/>
    <lineage>
        <taxon>Eukaryota</taxon>
        <taxon>Viridiplantae</taxon>
        <taxon>Streptophyta</taxon>
        <taxon>Embryophyta</taxon>
        <taxon>Tracheophyta</taxon>
        <taxon>Spermatophyta</taxon>
        <taxon>Magnoliopsida</taxon>
        <taxon>eudicotyledons</taxon>
        <taxon>Gunneridae</taxon>
        <taxon>Pentapetalae</taxon>
        <taxon>rosids</taxon>
        <taxon>malvids</taxon>
        <taxon>Malvales</taxon>
        <taxon>Malvaceae</taxon>
        <taxon>Malvoideae</taxon>
        <taxon>Hibiscus</taxon>
    </lineage>
</organism>
<reference evidence="1 2" key="1">
    <citation type="journal article" date="2024" name="G3 (Bethesda)">
        <title>Genome assembly of Hibiscus sabdariffa L. provides insights into metabolisms of medicinal natural products.</title>
        <authorList>
            <person name="Kim T."/>
        </authorList>
    </citation>
    <scope>NUCLEOTIDE SEQUENCE [LARGE SCALE GENOMIC DNA]</scope>
    <source>
        <strain evidence="1">TK-2024</strain>
        <tissue evidence="1">Old leaves</tissue>
    </source>
</reference>